<name>A0A1Z4BK21_9FLAO</name>
<protein>
    <submittedName>
        <fullName evidence="2">Uncharacterized protein</fullName>
    </submittedName>
</protein>
<evidence type="ECO:0000313" key="3">
    <source>
        <dbReference type="Proteomes" id="UP000197007"/>
    </source>
</evidence>
<organism evidence="2 3">
    <name type="scientific">Capnocytophaga endodontalis</name>
    <dbReference type="NCBI Taxonomy" id="2708117"/>
    <lineage>
        <taxon>Bacteria</taxon>
        <taxon>Pseudomonadati</taxon>
        <taxon>Bacteroidota</taxon>
        <taxon>Flavobacteriia</taxon>
        <taxon>Flavobacteriales</taxon>
        <taxon>Flavobacteriaceae</taxon>
        <taxon>Capnocytophaga</taxon>
    </lineage>
</organism>
<dbReference type="KEGG" id="capn:CBG49_00285"/>
<sequence>MGMKYLMAICILLLTHLVYSQKDTITINQSDIEIVKKQIYNHQDVRGGYDLIKKYISKQTNQPLNGFYKVIIEKHCFYTLYFQQGSKSLNEADNFNFIRYYKNNKLYKLDVFLPLSFTRLYYYSVENFDCNLKKIDVKKKYIYDDSLVSSIKMKQSKKKNKIKWKYKKQKFIFLSNELCL</sequence>
<gene>
    <name evidence="2" type="ORF">CBG49_00285</name>
</gene>
<accession>A0A1Z4BK21</accession>
<dbReference type="EMBL" id="CP022022">
    <property type="protein sequence ID" value="ASF41641.1"/>
    <property type="molecule type" value="Genomic_DNA"/>
</dbReference>
<proteinExistence type="predicted"/>
<feature type="signal peptide" evidence="1">
    <location>
        <begin position="1"/>
        <end position="20"/>
    </location>
</feature>
<dbReference type="Proteomes" id="UP000197007">
    <property type="component" value="Chromosome"/>
</dbReference>
<feature type="chain" id="PRO_5012915867" evidence="1">
    <location>
        <begin position="21"/>
        <end position="180"/>
    </location>
</feature>
<evidence type="ECO:0000313" key="2">
    <source>
        <dbReference type="EMBL" id="ASF41641.1"/>
    </source>
</evidence>
<keyword evidence="3" id="KW-1185">Reference proteome</keyword>
<dbReference type="AlphaFoldDB" id="A0A1Z4BK21"/>
<reference evidence="3" key="1">
    <citation type="submission" date="2017-06" db="EMBL/GenBank/DDBJ databases">
        <title>Complete genome sequence of Capnocytophaga sp. KCOM 1579 (=ChDC OS43) isolated from a human refractory periapical abscess lesion.</title>
        <authorList>
            <person name="Kook J.-K."/>
            <person name="Park S.-N."/>
            <person name="Lim Y.K."/>
            <person name="Roh H."/>
        </authorList>
    </citation>
    <scope>NUCLEOTIDE SEQUENCE [LARGE SCALE GENOMIC DNA]</scope>
    <source>
        <strain evidence="3">ChDC OS43</strain>
    </source>
</reference>
<keyword evidence="1" id="KW-0732">Signal</keyword>
<evidence type="ECO:0000256" key="1">
    <source>
        <dbReference type="SAM" id="SignalP"/>
    </source>
</evidence>